<evidence type="ECO:0000313" key="1">
    <source>
        <dbReference type="EMBL" id="GMH22899.1"/>
    </source>
</evidence>
<name>A0AAD3T506_NEPGR</name>
<reference evidence="1" key="1">
    <citation type="submission" date="2023-05" db="EMBL/GenBank/DDBJ databases">
        <title>Nepenthes gracilis genome sequencing.</title>
        <authorList>
            <person name="Fukushima K."/>
        </authorList>
    </citation>
    <scope>NUCLEOTIDE SEQUENCE</scope>
    <source>
        <strain evidence="1">SING2019-196</strain>
    </source>
</reference>
<dbReference type="Proteomes" id="UP001279734">
    <property type="component" value="Unassembled WGS sequence"/>
</dbReference>
<comment type="caution">
    <text evidence="1">The sequence shown here is derived from an EMBL/GenBank/DDBJ whole genome shotgun (WGS) entry which is preliminary data.</text>
</comment>
<keyword evidence="2" id="KW-1185">Reference proteome</keyword>
<dbReference type="AlphaFoldDB" id="A0AAD3T506"/>
<protein>
    <submittedName>
        <fullName evidence="1">Uncharacterized protein</fullName>
    </submittedName>
</protein>
<organism evidence="1 2">
    <name type="scientific">Nepenthes gracilis</name>
    <name type="common">Slender pitcher plant</name>
    <dbReference type="NCBI Taxonomy" id="150966"/>
    <lineage>
        <taxon>Eukaryota</taxon>
        <taxon>Viridiplantae</taxon>
        <taxon>Streptophyta</taxon>
        <taxon>Embryophyta</taxon>
        <taxon>Tracheophyta</taxon>
        <taxon>Spermatophyta</taxon>
        <taxon>Magnoliopsida</taxon>
        <taxon>eudicotyledons</taxon>
        <taxon>Gunneridae</taxon>
        <taxon>Pentapetalae</taxon>
        <taxon>Caryophyllales</taxon>
        <taxon>Nepenthaceae</taxon>
        <taxon>Nepenthes</taxon>
    </lineage>
</organism>
<evidence type="ECO:0000313" key="2">
    <source>
        <dbReference type="Proteomes" id="UP001279734"/>
    </source>
</evidence>
<dbReference type="EMBL" id="BSYO01000025">
    <property type="protein sequence ID" value="GMH22899.1"/>
    <property type="molecule type" value="Genomic_DNA"/>
</dbReference>
<accession>A0AAD3T506</accession>
<proteinExistence type="predicted"/>
<gene>
    <name evidence="1" type="ORF">Nepgr_024742</name>
</gene>
<sequence>MEPNCWLFAGYVWRWPVCWASSTGAARLIVHPDVISVECSGDDAEWTLSLVQLLLWLELVRLRGICCVALYVADDGKAVHVLGFRLLCYCVGMRRAGRPCC</sequence>